<keyword evidence="13" id="KW-1185">Reference proteome</keyword>
<feature type="transmembrane region" description="Helical" evidence="11">
    <location>
        <begin position="280"/>
        <end position="299"/>
    </location>
</feature>
<evidence type="ECO:0000256" key="7">
    <source>
        <dbReference type="ARBA" id="ARBA00023136"/>
    </source>
</evidence>
<dbReference type="PRINTS" id="PR00899">
    <property type="entry name" value="GPCRSTE3"/>
</dbReference>
<dbReference type="Pfam" id="PF02076">
    <property type="entry name" value="STE3"/>
    <property type="match status" value="1"/>
</dbReference>
<gene>
    <name evidence="12" type="ORF">PILCRDRAFT_812599</name>
</gene>
<feature type="transmembrane region" description="Helical" evidence="11">
    <location>
        <begin position="75"/>
        <end position="93"/>
    </location>
</feature>
<organism evidence="12 13">
    <name type="scientific">Piloderma croceum (strain F 1598)</name>
    <dbReference type="NCBI Taxonomy" id="765440"/>
    <lineage>
        <taxon>Eukaryota</taxon>
        <taxon>Fungi</taxon>
        <taxon>Dikarya</taxon>
        <taxon>Basidiomycota</taxon>
        <taxon>Agaricomycotina</taxon>
        <taxon>Agaricomycetes</taxon>
        <taxon>Agaricomycetidae</taxon>
        <taxon>Atheliales</taxon>
        <taxon>Atheliaceae</taxon>
        <taxon>Piloderma</taxon>
    </lineage>
</organism>
<feature type="transmembrane region" description="Helical" evidence="11">
    <location>
        <begin position="6"/>
        <end position="24"/>
    </location>
</feature>
<evidence type="ECO:0000313" key="13">
    <source>
        <dbReference type="Proteomes" id="UP000054166"/>
    </source>
</evidence>
<keyword evidence="8" id="KW-0675">Receptor</keyword>
<dbReference type="GO" id="GO:0005886">
    <property type="term" value="C:plasma membrane"/>
    <property type="evidence" value="ECO:0007669"/>
    <property type="project" value="TreeGrafter"/>
</dbReference>
<evidence type="ECO:0000256" key="1">
    <source>
        <dbReference type="ARBA" id="ARBA00004141"/>
    </source>
</evidence>
<evidence type="ECO:0000256" key="10">
    <source>
        <dbReference type="SAM" id="MobiDB-lite"/>
    </source>
</evidence>
<dbReference type="PRINTS" id="PR00901">
    <property type="entry name" value="PHEROMONEBAR"/>
</dbReference>
<dbReference type="PANTHER" id="PTHR28097">
    <property type="entry name" value="PHEROMONE A FACTOR RECEPTOR"/>
    <property type="match status" value="1"/>
</dbReference>
<dbReference type="OrthoDB" id="2874149at2759"/>
<dbReference type="Proteomes" id="UP000054166">
    <property type="component" value="Unassembled WGS sequence"/>
</dbReference>
<sequence length="433" mass="47516">MAEPPNWVFSMFSFIGFVLAFIPLPWHLEAWNTGTCLYMAWAGLSCLNGFINSVVFNKSVLNVAPVWCDISTRMIIGMSVGIPAAALCINRRLYQIASVRTVTSGSKTEKRRAVIVDLAITVGIPVLIMILSYIPQGHRFNIFEDIGCYPAIYNTPPAYPLLWIWPTVISLISACYCAMTIRILAQRRAEFNKMLSGSNNKNLNSGRYLRLMGLAGFEMCLGTPWSVYAGLYLNIHPVNGVSPISPWISWANVHADFSFVGQVPAFVWKAQPGAIVDFEITRWAPVLCSFLFFGFFGFAQEARKNYRVAFNSIVKKVGYTTLGFSSGISSSFGGTKQPMSTIGRGTIPVYIRQETTAKRDSGASFSTNLTLGDVGGTLDDVKEPPSPNGSASSGSSIYHNEKDLESPSHPPALTYPESTLNVPTVIRHDSNIV</sequence>
<accession>A0A0C3G0R4</accession>
<keyword evidence="4 11" id="KW-0812">Transmembrane</keyword>
<keyword evidence="3" id="KW-0589">Pheromone response</keyword>
<evidence type="ECO:0000256" key="11">
    <source>
        <dbReference type="SAM" id="Phobius"/>
    </source>
</evidence>
<keyword evidence="5 11" id="KW-1133">Transmembrane helix</keyword>
<feature type="transmembrane region" description="Helical" evidence="11">
    <location>
        <begin position="114"/>
        <end position="134"/>
    </location>
</feature>
<reference evidence="13" key="2">
    <citation type="submission" date="2015-01" db="EMBL/GenBank/DDBJ databases">
        <title>Evolutionary Origins and Diversification of the Mycorrhizal Mutualists.</title>
        <authorList>
            <consortium name="DOE Joint Genome Institute"/>
            <consortium name="Mycorrhizal Genomics Consortium"/>
            <person name="Kohler A."/>
            <person name="Kuo A."/>
            <person name="Nagy L.G."/>
            <person name="Floudas D."/>
            <person name="Copeland A."/>
            <person name="Barry K.W."/>
            <person name="Cichocki N."/>
            <person name="Veneault-Fourrey C."/>
            <person name="LaButti K."/>
            <person name="Lindquist E.A."/>
            <person name="Lipzen A."/>
            <person name="Lundell T."/>
            <person name="Morin E."/>
            <person name="Murat C."/>
            <person name="Riley R."/>
            <person name="Ohm R."/>
            <person name="Sun H."/>
            <person name="Tunlid A."/>
            <person name="Henrissat B."/>
            <person name="Grigoriev I.V."/>
            <person name="Hibbett D.S."/>
            <person name="Martin F."/>
        </authorList>
    </citation>
    <scope>NUCLEOTIDE SEQUENCE [LARGE SCALE GENOMIC DNA]</scope>
    <source>
        <strain evidence="13">F 1598</strain>
    </source>
</reference>
<name>A0A0C3G0R4_PILCF</name>
<reference evidence="12 13" key="1">
    <citation type="submission" date="2014-04" db="EMBL/GenBank/DDBJ databases">
        <authorList>
            <consortium name="DOE Joint Genome Institute"/>
            <person name="Kuo A."/>
            <person name="Tarkka M."/>
            <person name="Buscot F."/>
            <person name="Kohler A."/>
            <person name="Nagy L.G."/>
            <person name="Floudas D."/>
            <person name="Copeland A."/>
            <person name="Barry K.W."/>
            <person name="Cichocki N."/>
            <person name="Veneault-Fourrey C."/>
            <person name="LaButti K."/>
            <person name="Lindquist E.A."/>
            <person name="Lipzen A."/>
            <person name="Lundell T."/>
            <person name="Morin E."/>
            <person name="Murat C."/>
            <person name="Sun H."/>
            <person name="Tunlid A."/>
            <person name="Henrissat B."/>
            <person name="Grigoriev I.V."/>
            <person name="Hibbett D.S."/>
            <person name="Martin F."/>
            <person name="Nordberg H.P."/>
            <person name="Cantor M.N."/>
            <person name="Hua S.X."/>
        </authorList>
    </citation>
    <scope>NUCLEOTIDE SEQUENCE [LARGE SCALE GENOMIC DNA]</scope>
    <source>
        <strain evidence="12 13">F 1598</strain>
    </source>
</reference>
<evidence type="ECO:0000256" key="2">
    <source>
        <dbReference type="ARBA" id="ARBA00011085"/>
    </source>
</evidence>
<dbReference type="GO" id="GO:0000750">
    <property type="term" value="P:pheromone-dependent signal transduction involved in conjugation with cellular fusion"/>
    <property type="evidence" value="ECO:0007669"/>
    <property type="project" value="TreeGrafter"/>
</dbReference>
<dbReference type="InterPro" id="IPR001499">
    <property type="entry name" value="GPCR_STE3"/>
</dbReference>
<evidence type="ECO:0000256" key="6">
    <source>
        <dbReference type="ARBA" id="ARBA00023040"/>
    </source>
</evidence>
<dbReference type="GO" id="GO:0004934">
    <property type="term" value="F:mating-type alpha-factor pheromone receptor activity"/>
    <property type="evidence" value="ECO:0007669"/>
    <property type="project" value="InterPro"/>
</dbReference>
<dbReference type="EMBL" id="KN832974">
    <property type="protein sequence ID" value="KIM89805.1"/>
    <property type="molecule type" value="Genomic_DNA"/>
</dbReference>
<evidence type="ECO:0000256" key="3">
    <source>
        <dbReference type="ARBA" id="ARBA00022507"/>
    </source>
</evidence>
<dbReference type="FunCoup" id="A0A0C3G0R4">
    <property type="interactions" value="93"/>
</dbReference>
<comment type="similarity">
    <text evidence="2">Belongs to the G-protein coupled receptor 4 family.</text>
</comment>
<proteinExistence type="inferred from homology"/>
<evidence type="ECO:0000256" key="5">
    <source>
        <dbReference type="ARBA" id="ARBA00022989"/>
    </source>
</evidence>
<keyword evidence="9" id="KW-0807">Transducer</keyword>
<evidence type="ECO:0000313" key="12">
    <source>
        <dbReference type="EMBL" id="KIM89805.1"/>
    </source>
</evidence>
<dbReference type="AlphaFoldDB" id="A0A0C3G0R4"/>
<keyword evidence="6" id="KW-0297">G-protein coupled receptor</keyword>
<dbReference type="HOGENOM" id="CLU_027592_0_1_1"/>
<evidence type="ECO:0000256" key="9">
    <source>
        <dbReference type="ARBA" id="ARBA00023224"/>
    </source>
</evidence>
<dbReference type="InParanoid" id="A0A0C3G0R4"/>
<feature type="region of interest" description="Disordered" evidence="10">
    <location>
        <begin position="375"/>
        <end position="417"/>
    </location>
</feature>
<evidence type="ECO:0000256" key="8">
    <source>
        <dbReference type="ARBA" id="ARBA00023170"/>
    </source>
</evidence>
<feature type="transmembrane region" description="Helical" evidence="11">
    <location>
        <begin position="211"/>
        <end position="233"/>
    </location>
</feature>
<dbReference type="CDD" id="cd14966">
    <property type="entry name" value="7tmD_STE3"/>
    <property type="match status" value="1"/>
</dbReference>
<keyword evidence="7 11" id="KW-0472">Membrane</keyword>
<protein>
    <submittedName>
        <fullName evidence="12">Uncharacterized protein</fullName>
    </submittedName>
</protein>
<comment type="subcellular location">
    <subcellularLocation>
        <location evidence="1">Membrane</location>
        <topology evidence="1">Multi-pass membrane protein</topology>
    </subcellularLocation>
</comment>
<evidence type="ECO:0000256" key="4">
    <source>
        <dbReference type="ARBA" id="ARBA00022692"/>
    </source>
</evidence>
<feature type="transmembrane region" description="Helical" evidence="11">
    <location>
        <begin position="36"/>
        <end position="55"/>
    </location>
</feature>
<feature type="transmembrane region" description="Helical" evidence="11">
    <location>
        <begin position="163"/>
        <end position="185"/>
    </location>
</feature>
<dbReference type="PANTHER" id="PTHR28097:SF1">
    <property type="entry name" value="PHEROMONE A FACTOR RECEPTOR"/>
    <property type="match status" value="1"/>
</dbReference>
<dbReference type="InterPro" id="IPR000481">
    <property type="entry name" value="GPCR_Pheromne_B_alpha_rcpt"/>
</dbReference>